<dbReference type="AlphaFoldDB" id="B8CJ64"/>
<evidence type="ECO:0008006" key="4">
    <source>
        <dbReference type="Google" id="ProtNLM"/>
    </source>
</evidence>
<reference evidence="2 3" key="1">
    <citation type="journal article" date="2008" name="PLoS ONE">
        <title>Environmental adaptation: genomic analysis of the piezotolerant and psychrotolerant deep-sea iron reducing bacterium Shewanella piezotolerans WP3.</title>
        <authorList>
            <person name="Wang F."/>
            <person name="Wang J."/>
            <person name="Jian H."/>
            <person name="Zhang B."/>
            <person name="Li S."/>
            <person name="Wang F."/>
            <person name="Zeng X."/>
            <person name="Gao L."/>
            <person name="Bartlett D.H."/>
            <person name="Yu J."/>
            <person name="Hu S."/>
            <person name="Xiao X."/>
        </authorList>
    </citation>
    <scope>NUCLEOTIDE SEQUENCE [LARGE SCALE GENOMIC DNA]</scope>
    <source>
        <strain evidence="3">WP3 / JCM 13877</strain>
    </source>
</reference>
<keyword evidence="3" id="KW-1185">Reference proteome</keyword>
<evidence type="ECO:0000313" key="3">
    <source>
        <dbReference type="Proteomes" id="UP000000753"/>
    </source>
</evidence>
<proteinExistence type="predicted"/>
<gene>
    <name evidence="2" type="ordered locus">swp_1023</name>
</gene>
<dbReference type="STRING" id="225849.swp_1023"/>
<protein>
    <recommendedName>
        <fullName evidence="4">DUF4329 domain-containing protein</fullName>
    </recommendedName>
</protein>
<organism evidence="2 3">
    <name type="scientific">Shewanella piezotolerans (strain WP3 / JCM 13877)</name>
    <dbReference type="NCBI Taxonomy" id="225849"/>
    <lineage>
        <taxon>Bacteria</taxon>
        <taxon>Pseudomonadati</taxon>
        <taxon>Pseudomonadota</taxon>
        <taxon>Gammaproteobacteria</taxon>
        <taxon>Alteromonadales</taxon>
        <taxon>Shewanellaceae</taxon>
        <taxon>Shewanella</taxon>
    </lineage>
</organism>
<feature type="region of interest" description="Disordered" evidence="1">
    <location>
        <begin position="1"/>
        <end position="24"/>
    </location>
</feature>
<dbReference type="KEGG" id="swp:swp_1023"/>
<evidence type="ECO:0000256" key="1">
    <source>
        <dbReference type="SAM" id="MobiDB-lite"/>
    </source>
</evidence>
<feature type="compositionally biased region" description="Polar residues" evidence="1">
    <location>
        <begin position="8"/>
        <end position="18"/>
    </location>
</feature>
<name>B8CJ64_SHEPW</name>
<dbReference type="EMBL" id="CP000472">
    <property type="protein sequence ID" value="ACJ27826.1"/>
    <property type="molecule type" value="Genomic_DNA"/>
</dbReference>
<dbReference type="Proteomes" id="UP000000753">
    <property type="component" value="Chromosome"/>
</dbReference>
<sequence>MGWGGIAQQGNEDSTMSTRKGKLNSVEHMYDDRPKSFTKEKVKDIRMAVDNAWGDNDLSRGFATEELAAQAFSDAINPISIDNSVEIGANIGYEALSDSYYLSNPVTSYLPDAIRYTEYALEPALGARTAYVHTHGSVSKGAESFSGHNYKGGDIGFSKLNKINAYMASPSRRLYKFNFSAFTRAQSSDSRDFVSEVGK</sequence>
<evidence type="ECO:0000313" key="2">
    <source>
        <dbReference type="EMBL" id="ACJ27826.1"/>
    </source>
</evidence>
<accession>B8CJ64</accession>
<dbReference type="HOGENOM" id="CLU_1371404_0_0_6"/>